<dbReference type="GO" id="GO:0030261">
    <property type="term" value="P:chromosome condensation"/>
    <property type="evidence" value="ECO:0007669"/>
    <property type="project" value="EnsemblFungi"/>
</dbReference>
<dbReference type="GO" id="GO:0003711">
    <property type="term" value="F:transcription elongation factor activity"/>
    <property type="evidence" value="ECO:0007669"/>
    <property type="project" value="EnsemblFungi"/>
</dbReference>
<feature type="region of interest" description="Disordered" evidence="6">
    <location>
        <begin position="557"/>
        <end position="586"/>
    </location>
</feature>
<feature type="region of interest" description="Disordered" evidence="6">
    <location>
        <begin position="94"/>
        <end position="144"/>
    </location>
</feature>
<dbReference type="OMA" id="FKPSLCY"/>
<reference key="2">
    <citation type="submission" date="2011-08" db="EMBL/GenBank/DDBJ databases">
        <title>Genome sequence of Naumovozyma castellii.</title>
        <authorList>
            <person name="Gordon J.L."/>
            <person name="Armisen D."/>
            <person name="Proux-Wera E."/>
            <person name="OhEigeartaigh S.S."/>
            <person name="Byrne K.P."/>
            <person name="Wolfe K.H."/>
        </authorList>
    </citation>
    <scope>NUCLEOTIDE SEQUENCE</scope>
    <source>
        <strain>Type strain:CBS 4309</strain>
    </source>
</reference>
<dbReference type="HOGENOM" id="CLU_008911_0_0_1"/>
<evidence type="ECO:0000256" key="1">
    <source>
        <dbReference type="ARBA" id="ARBA00005234"/>
    </source>
</evidence>
<dbReference type="InterPro" id="IPR038765">
    <property type="entry name" value="Papain-like_cys_pep_sf"/>
</dbReference>
<dbReference type="MEROPS" id="C48.005"/>
<dbReference type="GO" id="GO:0006508">
    <property type="term" value="P:proteolysis"/>
    <property type="evidence" value="ECO:0007669"/>
    <property type="project" value="UniProtKB-KW"/>
</dbReference>
<feature type="region of interest" description="Disordered" evidence="6">
    <location>
        <begin position="801"/>
        <end position="867"/>
    </location>
</feature>
<dbReference type="GO" id="GO:0006276">
    <property type="term" value="P:plasmid maintenance"/>
    <property type="evidence" value="ECO:0007669"/>
    <property type="project" value="EnsemblFungi"/>
</dbReference>
<sequence>MVRKRPRSSLGHVPIDTMSSSPIQEKIPKLSSRNLGEEHTPTRYKITRRDPKIVRKLNNSTKDSLFFSNESFNKHIPKSPNREPTINISDEIENSNEESDGFEPLEGSPPMHRKQRPRKSSSVGLLISSPVSSRNQENSSVRPSKLSLSVMGTLTTIDYKGERESKKSIIMSYTRDMKSRKMRFTFKGNEVKGSCIYLPRDCKEIFADNDNTSFGILFVKPKAITLLANLQKVIEVRGVLWRNSDSTNKLHLKRLWDDLSVDDNSNIKNVPKRTDVLTSLEASISQTAKQVVALRTKKYDFEPPPSFLHKADALSSLNKRGIQKRISHFTSSVTKIPIPKDRLETFINDIPPTKFYSNSSKATLDSKRLDVIPSPSEFNLRRSTRAKGTQQRITAFEDIDSEYETPEPFKPSLCYKFDDSTSYTITNQDFKCLYNKDWINDTILDFFTKYFIEESIKKNIISKSEVSIMSSFFYTKLISDPENYYDNVKKWVSNSNLFEKKYVVIPINMNFHWFGCIITNLDELLKFVKENSVTLRGEKRNPIDTIKISAPIKSGKENASKILDDPKDHNNGGHIDGNTNSTQEDMDDIASTETVNLSESITEDKTNHFTNMDNQRQSNEDAEPSDTTVPPETEQLEIGTPIIQILTFDSLRQNHSREVDAIKEFIIGYARDKYSLEIDKSLIKMKTCLVPQQPNMSDCGVHVILNTQKFFENPKETLEMWRNSKVRSKSASKKINLYFEKSSRGQARRKLRDILLHLQKKYIAYLKENNLYTDADEDGNRDFNDDSNEEIEIIENYEDPVKKQEQEQQQFEHNKQSQVPNLVKSDSQKENDENIATHNTEYASNEERNLTSEPPSPGLSPKKENGIAEVGEGTKNSILDKADHQKAGGSVEENEYIHNDSLFLPMSDTSGHIQFKMLKTSTESPDLEPKRNFLDSSPIKSLGTESRYTQPETGTTSRYFGNSLLKDRVQEFGSIHPTERRSVSSDTENSDKLKSERAGASHTSILTSQKEHLHPSSLHAEDISERIPKSEGDHDDNDVYLIAENGDDNNDMRTSRAQISQKSDDKIEEIKKNLARELEHSSSEEVELNMPNESLTSPKRFSTEVNDKRKYILEGDSNIEEPDGRSMAEIHSISLDDD</sequence>
<dbReference type="EMBL" id="HE576752">
    <property type="protein sequence ID" value="CCC67882.1"/>
    <property type="molecule type" value="Genomic_DNA"/>
</dbReference>
<dbReference type="KEGG" id="ncs:NCAS_0A13240"/>
<name>G0V8T3_NAUCA</name>
<dbReference type="GO" id="GO:0016929">
    <property type="term" value="F:deSUMOylase activity"/>
    <property type="evidence" value="ECO:0007669"/>
    <property type="project" value="EnsemblFungi"/>
</dbReference>
<dbReference type="InterPro" id="IPR051947">
    <property type="entry name" value="Sentrin-specific_protease"/>
</dbReference>
<dbReference type="GO" id="GO:0007094">
    <property type="term" value="P:mitotic spindle assembly checkpoint signaling"/>
    <property type="evidence" value="ECO:0007669"/>
    <property type="project" value="EnsemblFungi"/>
</dbReference>
<evidence type="ECO:0000313" key="8">
    <source>
        <dbReference type="EMBL" id="CCC67882.1"/>
    </source>
</evidence>
<feature type="compositionally biased region" description="Polar residues" evidence="6">
    <location>
        <begin position="834"/>
        <end position="843"/>
    </location>
</feature>
<evidence type="ECO:0000256" key="6">
    <source>
        <dbReference type="SAM" id="MobiDB-lite"/>
    </source>
</evidence>
<dbReference type="PANTHER" id="PTHR46896:SF3">
    <property type="entry name" value="FI06413P-RELATED"/>
    <property type="match status" value="1"/>
</dbReference>
<evidence type="ECO:0000256" key="4">
    <source>
        <dbReference type="ARBA" id="ARBA00022786"/>
    </source>
</evidence>
<dbReference type="STRING" id="1064592.G0V8T3"/>
<keyword evidence="4" id="KW-0833">Ubl conjugation pathway</keyword>
<feature type="compositionally biased region" description="Polar residues" evidence="6">
    <location>
        <begin position="934"/>
        <end position="960"/>
    </location>
</feature>
<keyword evidence="2" id="KW-0597">Phosphoprotein</keyword>
<feature type="compositionally biased region" description="Basic and acidic residues" evidence="6">
    <location>
        <begin position="35"/>
        <end position="51"/>
    </location>
</feature>
<dbReference type="PROSITE" id="PS50600">
    <property type="entry name" value="ULP_PROTEASE"/>
    <property type="match status" value="1"/>
</dbReference>
<dbReference type="GO" id="GO:0070139">
    <property type="term" value="F:SUMO-specific endopeptidase activity"/>
    <property type="evidence" value="ECO:0007669"/>
    <property type="project" value="TreeGrafter"/>
</dbReference>
<dbReference type="RefSeq" id="XP_003674262.1">
    <property type="nucleotide sequence ID" value="XM_003674214.1"/>
</dbReference>
<keyword evidence="5" id="KW-0378">Hydrolase</keyword>
<dbReference type="GO" id="GO:0005737">
    <property type="term" value="C:cytoplasm"/>
    <property type="evidence" value="ECO:0007669"/>
    <property type="project" value="TreeGrafter"/>
</dbReference>
<feature type="compositionally biased region" description="Basic and acidic residues" evidence="6">
    <location>
        <begin position="977"/>
        <end position="999"/>
    </location>
</feature>
<dbReference type="FunCoup" id="G0V8T3">
    <property type="interactions" value="321"/>
</dbReference>
<feature type="compositionally biased region" description="Polar residues" evidence="6">
    <location>
        <begin position="1091"/>
        <end position="1100"/>
    </location>
</feature>
<accession>G0V8T3</accession>
<dbReference type="InterPro" id="IPR003653">
    <property type="entry name" value="Peptidase_C48_C"/>
</dbReference>
<dbReference type="Pfam" id="PF02902">
    <property type="entry name" value="Peptidase_C48"/>
    <property type="match status" value="1"/>
</dbReference>
<evidence type="ECO:0000256" key="3">
    <source>
        <dbReference type="ARBA" id="ARBA00022670"/>
    </source>
</evidence>
<evidence type="ECO:0000313" key="9">
    <source>
        <dbReference type="Proteomes" id="UP000001640"/>
    </source>
</evidence>
<organism evidence="8 9">
    <name type="scientific">Naumovozyma castellii</name>
    <name type="common">Yeast</name>
    <name type="synonym">Saccharomyces castellii</name>
    <dbReference type="NCBI Taxonomy" id="27288"/>
    <lineage>
        <taxon>Eukaryota</taxon>
        <taxon>Fungi</taxon>
        <taxon>Dikarya</taxon>
        <taxon>Ascomycota</taxon>
        <taxon>Saccharomycotina</taxon>
        <taxon>Saccharomycetes</taxon>
        <taxon>Saccharomycetales</taxon>
        <taxon>Saccharomycetaceae</taxon>
        <taxon>Naumovozyma</taxon>
    </lineage>
</organism>
<feature type="region of interest" description="Disordered" evidence="6">
    <location>
        <begin position="1"/>
        <end position="51"/>
    </location>
</feature>
<feature type="region of interest" description="Disordered" evidence="6">
    <location>
        <begin position="599"/>
        <end position="634"/>
    </location>
</feature>
<dbReference type="GeneID" id="96901360"/>
<evidence type="ECO:0000259" key="7">
    <source>
        <dbReference type="PROSITE" id="PS50600"/>
    </source>
</evidence>
<feature type="compositionally biased region" description="Basic and acidic residues" evidence="6">
    <location>
        <begin position="1062"/>
        <end position="1083"/>
    </location>
</feature>
<dbReference type="GO" id="GO:0016926">
    <property type="term" value="P:protein desumoylation"/>
    <property type="evidence" value="ECO:0007669"/>
    <property type="project" value="EnsemblFungi"/>
</dbReference>
<dbReference type="InParanoid" id="G0V8T3"/>
<feature type="domain" description="Ubiquitin-like protease family profile" evidence="7">
    <location>
        <begin position="423"/>
        <end position="710"/>
    </location>
</feature>
<reference evidence="8 9" key="1">
    <citation type="journal article" date="2011" name="Proc. Natl. Acad. Sci. U.S.A.">
        <title>Evolutionary erosion of yeast sex chromosomes by mating-type switching accidents.</title>
        <authorList>
            <person name="Gordon J.L."/>
            <person name="Armisen D."/>
            <person name="Proux-Wera E."/>
            <person name="Oheigeartaigh S.S."/>
            <person name="Byrne K.P."/>
            <person name="Wolfe K.H."/>
        </authorList>
    </citation>
    <scope>NUCLEOTIDE SEQUENCE [LARGE SCALE GENOMIC DNA]</scope>
    <source>
        <strain evidence="9">ATCC 76901 / BCRC 22586 / CBS 4309 / NBRC 1992 / NRRL Y-12630</strain>
    </source>
</reference>
<feature type="compositionally biased region" description="Polar residues" evidence="6">
    <location>
        <begin position="608"/>
        <end position="617"/>
    </location>
</feature>
<proteinExistence type="inferred from homology"/>
<feature type="compositionally biased region" description="Basic and acidic residues" evidence="6">
    <location>
        <begin position="801"/>
        <end position="815"/>
    </location>
</feature>
<evidence type="ECO:0000256" key="2">
    <source>
        <dbReference type="ARBA" id="ARBA00022553"/>
    </source>
</evidence>
<feature type="compositionally biased region" description="Basic and acidic residues" evidence="6">
    <location>
        <begin position="1009"/>
        <end position="1032"/>
    </location>
</feature>
<comment type="similarity">
    <text evidence="1">Belongs to the peptidase C48 family.</text>
</comment>
<dbReference type="PANTHER" id="PTHR46896">
    <property type="entry name" value="SENTRIN-SPECIFIC PROTEASE"/>
    <property type="match status" value="1"/>
</dbReference>
<dbReference type="GO" id="GO:0005634">
    <property type="term" value="C:nucleus"/>
    <property type="evidence" value="ECO:0007669"/>
    <property type="project" value="EnsemblFungi"/>
</dbReference>
<dbReference type="eggNOG" id="KOG0779">
    <property type="taxonomic scope" value="Eukaryota"/>
</dbReference>
<dbReference type="SUPFAM" id="SSF54001">
    <property type="entry name" value="Cysteine proteinases"/>
    <property type="match status" value="1"/>
</dbReference>
<gene>
    <name evidence="8" type="primary">NCAS0A13240</name>
    <name evidence="8" type="ordered locus">NCAS_0A13240</name>
</gene>
<feature type="region of interest" description="Disordered" evidence="6">
    <location>
        <begin position="921"/>
        <end position="1138"/>
    </location>
</feature>
<keyword evidence="9" id="KW-1185">Reference proteome</keyword>
<dbReference type="AlphaFoldDB" id="G0V8T3"/>
<dbReference type="Gene3D" id="3.40.395.10">
    <property type="entry name" value="Adenoviral Proteinase, Chain A"/>
    <property type="match status" value="1"/>
</dbReference>
<feature type="compositionally biased region" description="Basic and acidic residues" evidence="6">
    <location>
        <begin position="1101"/>
        <end position="1113"/>
    </location>
</feature>
<feature type="compositionally biased region" description="Basic and acidic residues" evidence="6">
    <location>
        <begin position="557"/>
        <end position="571"/>
    </location>
</feature>
<dbReference type="GO" id="GO:0000785">
    <property type="term" value="C:chromatin"/>
    <property type="evidence" value="ECO:0007669"/>
    <property type="project" value="EnsemblFungi"/>
</dbReference>
<evidence type="ECO:0000256" key="5">
    <source>
        <dbReference type="ARBA" id="ARBA00022801"/>
    </source>
</evidence>
<protein>
    <recommendedName>
        <fullName evidence="7">Ubiquitin-like protease family profile domain-containing protein</fullName>
    </recommendedName>
</protein>
<feature type="compositionally biased region" description="Polar residues" evidence="6">
    <location>
        <begin position="129"/>
        <end position="144"/>
    </location>
</feature>
<dbReference type="OrthoDB" id="442460at2759"/>
<keyword evidence="3" id="KW-0645">Protease</keyword>
<dbReference type="Proteomes" id="UP000001640">
    <property type="component" value="Chromosome 1"/>
</dbReference>
<feature type="compositionally biased region" description="Acidic residues" evidence="6">
    <location>
        <begin position="94"/>
        <end position="103"/>
    </location>
</feature>